<keyword evidence="5 9" id="KW-0479">Metal-binding</keyword>
<evidence type="ECO:0000313" key="12">
    <source>
        <dbReference type="EMBL" id="GJJ07897.1"/>
    </source>
</evidence>
<dbReference type="PRINTS" id="PR00463">
    <property type="entry name" value="EP450I"/>
</dbReference>
<dbReference type="InterPro" id="IPR017972">
    <property type="entry name" value="Cyt_P450_CS"/>
</dbReference>
<evidence type="ECO:0000256" key="7">
    <source>
        <dbReference type="ARBA" id="ARBA00023004"/>
    </source>
</evidence>
<gene>
    <name evidence="12" type="ORF">Clacol_002103</name>
</gene>
<proteinExistence type="inferred from homology"/>
<comment type="cofactor">
    <cofactor evidence="1 9">
        <name>heme</name>
        <dbReference type="ChEBI" id="CHEBI:30413"/>
    </cofactor>
</comment>
<evidence type="ECO:0008006" key="14">
    <source>
        <dbReference type="Google" id="ProtNLM"/>
    </source>
</evidence>
<comment type="similarity">
    <text evidence="3 10">Belongs to the cytochrome P450 family.</text>
</comment>
<evidence type="ECO:0000256" key="10">
    <source>
        <dbReference type="RuleBase" id="RU000461"/>
    </source>
</evidence>
<sequence length="452" mass="51954">MLQLLYSSLTIFVVGDIISLNIFGIPVIIVYTDEIAKELFEKRGALYAERYPAYMAWFSGWQFNIALIQYGEWWRRHIRSFHQFFNSRVALSYEGLKIKECRQLLQNLLDTPDDFSEHLKFSIGRVIMDVVYAIDIKRDNDPFMNVVHTALEGFGYTLIPGLWLVDAFPVFKYLPDWIPGIPFKQFLQKYRQATVDTLNVPFDIVKNRANPDYSLVSTALERLSRLEEPLPNEELVIKNVAGTAYIAGASTTYAAALHAVTAAVLYPEIQKRIQDELDTVLGDRLPTLTDRKDLRYFNAFCWEILRWRPSAPIGVPRAVQEHDVYGDYFIPKGGMVIGDSWHVLRDKKYGPNPEDFNPERFFKPGVPPPTEHFGFGRRACPGRFFADNTIFLFMGCILKVFNIKPKKDENGNEIPVSSQIIESALPMPEPFECTFELRSPLAKELIVNRDDD</sequence>
<dbReference type="EMBL" id="BPWL01000002">
    <property type="protein sequence ID" value="GJJ07897.1"/>
    <property type="molecule type" value="Genomic_DNA"/>
</dbReference>
<keyword evidence="7 9" id="KW-0408">Iron</keyword>
<organism evidence="12 13">
    <name type="scientific">Clathrus columnatus</name>
    <dbReference type="NCBI Taxonomy" id="1419009"/>
    <lineage>
        <taxon>Eukaryota</taxon>
        <taxon>Fungi</taxon>
        <taxon>Dikarya</taxon>
        <taxon>Basidiomycota</taxon>
        <taxon>Agaricomycotina</taxon>
        <taxon>Agaricomycetes</taxon>
        <taxon>Phallomycetidae</taxon>
        <taxon>Phallales</taxon>
        <taxon>Clathraceae</taxon>
        <taxon>Clathrus</taxon>
    </lineage>
</organism>
<comment type="pathway">
    <text evidence="2">Secondary metabolite biosynthesis.</text>
</comment>
<dbReference type="GO" id="GO:0020037">
    <property type="term" value="F:heme binding"/>
    <property type="evidence" value="ECO:0007669"/>
    <property type="project" value="InterPro"/>
</dbReference>
<evidence type="ECO:0000313" key="13">
    <source>
        <dbReference type="Proteomes" id="UP001050691"/>
    </source>
</evidence>
<dbReference type="Gene3D" id="1.10.630.10">
    <property type="entry name" value="Cytochrome P450"/>
    <property type="match status" value="1"/>
</dbReference>
<evidence type="ECO:0000256" key="11">
    <source>
        <dbReference type="SAM" id="Phobius"/>
    </source>
</evidence>
<dbReference type="InterPro" id="IPR002401">
    <property type="entry name" value="Cyt_P450_E_grp-I"/>
</dbReference>
<evidence type="ECO:0000256" key="8">
    <source>
        <dbReference type="ARBA" id="ARBA00023033"/>
    </source>
</evidence>
<dbReference type="InterPro" id="IPR050364">
    <property type="entry name" value="Cytochrome_P450_fung"/>
</dbReference>
<name>A0AAV5A2P8_9AGAM</name>
<comment type="caution">
    <text evidence="12">The sequence shown here is derived from an EMBL/GenBank/DDBJ whole genome shotgun (WGS) entry which is preliminary data.</text>
</comment>
<dbReference type="InterPro" id="IPR001128">
    <property type="entry name" value="Cyt_P450"/>
</dbReference>
<accession>A0AAV5A2P8</accession>
<feature type="transmembrane region" description="Helical" evidence="11">
    <location>
        <begin position="9"/>
        <end position="31"/>
    </location>
</feature>
<feature type="binding site" description="axial binding residue" evidence="9">
    <location>
        <position position="380"/>
    </location>
    <ligand>
        <name>heme</name>
        <dbReference type="ChEBI" id="CHEBI:30413"/>
    </ligand>
    <ligandPart>
        <name>Fe</name>
        <dbReference type="ChEBI" id="CHEBI:18248"/>
    </ligandPart>
</feature>
<dbReference type="CDD" id="cd11065">
    <property type="entry name" value="CYP64-like"/>
    <property type="match status" value="1"/>
</dbReference>
<keyword evidence="11" id="KW-0812">Transmembrane</keyword>
<dbReference type="InterPro" id="IPR036396">
    <property type="entry name" value="Cyt_P450_sf"/>
</dbReference>
<keyword evidence="8 10" id="KW-0503">Monooxygenase</keyword>
<evidence type="ECO:0000256" key="5">
    <source>
        <dbReference type="ARBA" id="ARBA00022723"/>
    </source>
</evidence>
<dbReference type="Proteomes" id="UP001050691">
    <property type="component" value="Unassembled WGS sequence"/>
</dbReference>
<evidence type="ECO:0000256" key="3">
    <source>
        <dbReference type="ARBA" id="ARBA00010617"/>
    </source>
</evidence>
<reference evidence="12" key="1">
    <citation type="submission" date="2021-10" db="EMBL/GenBank/DDBJ databases">
        <title>De novo Genome Assembly of Clathrus columnatus (Basidiomycota, Fungi) Using Illumina and Nanopore Sequence Data.</title>
        <authorList>
            <person name="Ogiso-Tanaka E."/>
            <person name="Itagaki H."/>
            <person name="Hosoya T."/>
            <person name="Hosaka K."/>
        </authorList>
    </citation>
    <scope>NUCLEOTIDE SEQUENCE</scope>
    <source>
        <strain evidence="12">MO-923</strain>
    </source>
</reference>
<keyword evidence="11" id="KW-1133">Transmembrane helix</keyword>
<keyword evidence="4 9" id="KW-0349">Heme</keyword>
<dbReference type="GO" id="GO:0016705">
    <property type="term" value="F:oxidoreductase activity, acting on paired donors, with incorporation or reduction of molecular oxygen"/>
    <property type="evidence" value="ECO:0007669"/>
    <property type="project" value="InterPro"/>
</dbReference>
<dbReference type="PANTHER" id="PTHR46300:SF7">
    <property type="entry name" value="P450, PUTATIVE (EUROFUNG)-RELATED"/>
    <property type="match status" value="1"/>
</dbReference>
<dbReference type="AlphaFoldDB" id="A0AAV5A2P8"/>
<keyword evidence="11" id="KW-0472">Membrane</keyword>
<feature type="transmembrane region" description="Helical" evidence="11">
    <location>
        <begin position="51"/>
        <end position="70"/>
    </location>
</feature>
<keyword evidence="6 10" id="KW-0560">Oxidoreductase</keyword>
<dbReference type="GO" id="GO:0005506">
    <property type="term" value="F:iron ion binding"/>
    <property type="evidence" value="ECO:0007669"/>
    <property type="project" value="InterPro"/>
</dbReference>
<keyword evidence="13" id="KW-1185">Reference proteome</keyword>
<protein>
    <recommendedName>
        <fullName evidence="14">Cytochrome P450</fullName>
    </recommendedName>
</protein>
<dbReference type="PANTHER" id="PTHR46300">
    <property type="entry name" value="P450, PUTATIVE (EUROFUNG)-RELATED-RELATED"/>
    <property type="match status" value="1"/>
</dbReference>
<evidence type="ECO:0000256" key="1">
    <source>
        <dbReference type="ARBA" id="ARBA00001971"/>
    </source>
</evidence>
<dbReference type="Pfam" id="PF00067">
    <property type="entry name" value="p450"/>
    <property type="match status" value="1"/>
</dbReference>
<evidence type="ECO:0000256" key="6">
    <source>
        <dbReference type="ARBA" id="ARBA00023002"/>
    </source>
</evidence>
<evidence type="ECO:0000256" key="9">
    <source>
        <dbReference type="PIRSR" id="PIRSR602401-1"/>
    </source>
</evidence>
<evidence type="ECO:0000256" key="2">
    <source>
        <dbReference type="ARBA" id="ARBA00005179"/>
    </source>
</evidence>
<dbReference type="PROSITE" id="PS00086">
    <property type="entry name" value="CYTOCHROME_P450"/>
    <property type="match status" value="1"/>
</dbReference>
<evidence type="ECO:0000256" key="4">
    <source>
        <dbReference type="ARBA" id="ARBA00022617"/>
    </source>
</evidence>
<dbReference type="GO" id="GO:0004497">
    <property type="term" value="F:monooxygenase activity"/>
    <property type="evidence" value="ECO:0007669"/>
    <property type="project" value="UniProtKB-KW"/>
</dbReference>
<dbReference type="SUPFAM" id="SSF48264">
    <property type="entry name" value="Cytochrome P450"/>
    <property type="match status" value="1"/>
</dbReference>